<dbReference type="Gene3D" id="3.30.565.10">
    <property type="entry name" value="Histidine kinase-like ATPase, C-terminal domain"/>
    <property type="match status" value="1"/>
</dbReference>
<feature type="transmembrane region" description="Helical" evidence="9">
    <location>
        <begin position="44"/>
        <end position="62"/>
    </location>
</feature>
<dbReference type="CDD" id="cd16917">
    <property type="entry name" value="HATPase_UhpB-NarQ-NarX-like"/>
    <property type="match status" value="1"/>
</dbReference>
<reference evidence="11 12" key="1">
    <citation type="journal article" date="2019" name="Int. J. Syst. Evol. Microbiol.">
        <title>The Global Catalogue of Microorganisms (GCM) 10K type strain sequencing project: providing services to taxonomists for standard genome sequencing and annotation.</title>
        <authorList>
            <consortium name="The Broad Institute Genomics Platform"/>
            <consortium name="The Broad Institute Genome Sequencing Center for Infectious Disease"/>
            <person name="Wu L."/>
            <person name="Ma J."/>
        </authorList>
    </citation>
    <scope>NUCLEOTIDE SEQUENCE [LARGE SCALE GENOMIC DNA]</scope>
    <source>
        <strain evidence="11 12">JCM 3272</strain>
    </source>
</reference>
<dbReference type="RefSeq" id="WP_344613008.1">
    <property type="nucleotide sequence ID" value="NZ_BAAARV010000024.1"/>
</dbReference>
<keyword evidence="12" id="KW-1185">Reference proteome</keyword>
<proteinExistence type="predicted"/>
<evidence type="ECO:0000256" key="4">
    <source>
        <dbReference type="ARBA" id="ARBA00022679"/>
    </source>
</evidence>
<keyword evidence="7" id="KW-0067">ATP-binding</keyword>
<evidence type="ECO:0000259" key="10">
    <source>
        <dbReference type="SMART" id="SM00387"/>
    </source>
</evidence>
<evidence type="ECO:0000256" key="8">
    <source>
        <dbReference type="ARBA" id="ARBA00023012"/>
    </source>
</evidence>
<evidence type="ECO:0000256" key="3">
    <source>
        <dbReference type="ARBA" id="ARBA00022553"/>
    </source>
</evidence>
<evidence type="ECO:0000256" key="5">
    <source>
        <dbReference type="ARBA" id="ARBA00022741"/>
    </source>
</evidence>
<comment type="catalytic activity">
    <reaction evidence="1">
        <text>ATP + protein L-histidine = ADP + protein N-phospho-L-histidine.</text>
        <dbReference type="EC" id="2.7.13.3"/>
    </reaction>
</comment>
<evidence type="ECO:0000313" key="12">
    <source>
        <dbReference type="Proteomes" id="UP001501444"/>
    </source>
</evidence>
<gene>
    <name evidence="11" type="ORF">GCM10010170_030400</name>
</gene>
<keyword evidence="9" id="KW-1133">Transmembrane helix</keyword>
<keyword evidence="3" id="KW-0597">Phosphoprotein</keyword>
<feature type="transmembrane region" description="Helical" evidence="9">
    <location>
        <begin position="108"/>
        <end position="128"/>
    </location>
</feature>
<dbReference type="EC" id="2.7.13.3" evidence="2"/>
<dbReference type="SMART" id="SM00387">
    <property type="entry name" value="HATPase_c"/>
    <property type="match status" value="1"/>
</dbReference>
<dbReference type="InterPro" id="IPR011712">
    <property type="entry name" value="Sig_transdc_His_kin_sub3_dim/P"/>
</dbReference>
<keyword evidence="9" id="KW-0472">Membrane</keyword>
<evidence type="ECO:0000313" key="11">
    <source>
        <dbReference type="EMBL" id="GAA2344727.1"/>
    </source>
</evidence>
<comment type="caution">
    <text evidence="11">The sequence shown here is derived from an EMBL/GenBank/DDBJ whole genome shotgun (WGS) entry which is preliminary data.</text>
</comment>
<dbReference type="Pfam" id="PF07730">
    <property type="entry name" value="HisKA_3"/>
    <property type="match status" value="1"/>
</dbReference>
<keyword evidence="5" id="KW-0547">Nucleotide-binding</keyword>
<evidence type="ECO:0000256" key="9">
    <source>
        <dbReference type="SAM" id="Phobius"/>
    </source>
</evidence>
<evidence type="ECO:0000256" key="6">
    <source>
        <dbReference type="ARBA" id="ARBA00022777"/>
    </source>
</evidence>
<organism evidence="11 12">
    <name type="scientific">Dactylosporangium salmoneum</name>
    <dbReference type="NCBI Taxonomy" id="53361"/>
    <lineage>
        <taxon>Bacteria</taxon>
        <taxon>Bacillati</taxon>
        <taxon>Actinomycetota</taxon>
        <taxon>Actinomycetes</taxon>
        <taxon>Micromonosporales</taxon>
        <taxon>Micromonosporaceae</taxon>
        <taxon>Dactylosporangium</taxon>
    </lineage>
</organism>
<dbReference type="SUPFAM" id="SSF55874">
    <property type="entry name" value="ATPase domain of HSP90 chaperone/DNA topoisomerase II/histidine kinase"/>
    <property type="match status" value="1"/>
</dbReference>
<feature type="transmembrane region" description="Helical" evidence="9">
    <location>
        <begin position="16"/>
        <end position="37"/>
    </location>
</feature>
<sequence length="377" mass="39899">MESAPPPPLRHRLRPVHWLVLDVLAAAGYGIAGWGVLGARIDQRLLAATGLAVVCAALVAARRWPLAAMSGALAVFWLAPISARFGWLAAAPLAYALYRVAERCPIRLAAGALAVALTGAVATALPSLRHAGGVLPFGLLLATAWTVGIAVRQHRRYTDELLRHQRGRAERQAADERVRIARELHDVVAHSMSLITVQAAYGRLVADRQPATAAEALTVIETTGRESLAELRRVLGVLRAQAPAGTEPAPGLADLPRLADQTAVAGVRVDLTIEGEPEPLPIGLELSAYRIVQEALTNVVKHAGTDHARVTVEHRPDAVVVEVTDDGRGGPAGPDGHGLIGMRERAALYGGTLHAGPVPGRGFRVTARLPLVERRTA</sequence>
<keyword evidence="6 11" id="KW-0418">Kinase</keyword>
<dbReference type="InterPro" id="IPR036890">
    <property type="entry name" value="HATPase_C_sf"/>
</dbReference>
<keyword evidence="9" id="KW-0812">Transmembrane</keyword>
<dbReference type="InterPro" id="IPR003594">
    <property type="entry name" value="HATPase_dom"/>
</dbReference>
<dbReference type="Proteomes" id="UP001501444">
    <property type="component" value="Unassembled WGS sequence"/>
</dbReference>
<protein>
    <recommendedName>
        <fullName evidence="2">histidine kinase</fullName>
        <ecNumber evidence="2">2.7.13.3</ecNumber>
    </recommendedName>
</protein>
<dbReference type="GO" id="GO:0016301">
    <property type="term" value="F:kinase activity"/>
    <property type="evidence" value="ECO:0007669"/>
    <property type="project" value="UniProtKB-KW"/>
</dbReference>
<keyword evidence="8" id="KW-0902">Two-component regulatory system</keyword>
<evidence type="ECO:0000256" key="1">
    <source>
        <dbReference type="ARBA" id="ARBA00000085"/>
    </source>
</evidence>
<dbReference type="PANTHER" id="PTHR24421">
    <property type="entry name" value="NITRATE/NITRITE SENSOR PROTEIN NARX-RELATED"/>
    <property type="match status" value="1"/>
</dbReference>
<keyword evidence="4" id="KW-0808">Transferase</keyword>
<feature type="transmembrane region" description="Helical" evidence="9">
    <location>
        <begin position="134"/>
        <end position="151"/>
    </location>
</feature>
<dbReference type="Pfam" id="PF02518">
    <property type="entry name" value="HATPase_c"/>
    <property type="match status" value="1"/>
</dbReference>
<feature type="transmembrane region" description="Helical" evidence="9">
    <location>
        <begin position="74"/>
        <end position="96"/>
    </location>
</feature>
<dbReference type="EMBL" id="BAAARV010000024">
    <property type="protein sequence ID" value="GAA2344727.1"/>
    <property type="molecule type" value="Genomic_DNA"/>
</dbReference>
<evidence type="ECO:0000256" key="2">
    <source>
        <dbReference type="ARBA" id="ARBA00012438"/>
    </source>
</evidence>
<evidence type="ECO:0000256" key="7">
    <source>
        <dbReference type="ARBA" id="ARBA00022840"/>
    </source>
</evidence>
<dbReference type="Gene3D" id="1.20.5.1930">
    <property type="match status" value="1"/>
</dbReference>
<dbReference type="PANTHER" id="PTHR24421:SF10">
    <property type="entry name" value="NITRATE_NITRITE SENSOR PROTEIN NARQ"/>
    <property type="match status" value="1"/>
</dbReference>
<feature type="domain" description="Histidine kinase/HSP90-like ATPase" evidence="10">
    <location>
        <begin position="283"/>
        <end position="373"/>
    </location>
</feature>
<name>A0ABN3G5R0_9ACTN</name>
<accession>A0ABN3G5R0</accession>
<dbReference type="InterPro" id="IPR050482">
    <property type="entry name" value="Sensor_HK_TwoCompSys"/>
</dbReference>